<organism evidence="2">
    <name type="scientific">Arcella intermedia</name>
    <dbReference type="NCBI Taxonomy" id="1963864"/>
    <lineage>
        <taxon>Eukaryota</taxon>
        <taxon>Amoebozoa</taxon>
        <taxon>Tubulinea</taxon>
        <taxon>Elardia</taxon>
        <taxon>Arcellinida</taxon>
        <taxon>Sphaerothecina</taxon>
        <taxon>Arcellidae</taxon>
        <taxon>Arcella</taxon>
    </lineage>
</organism>
<dbReference type="PANTHER" id="PTHR19328:SF53">
    <property type="entry name" value="MEMBRANE PROTEIN"/>
    <property type="match status" value="1"/>
</dbReference>
<name>A0A6B2L6F7_9EUKA</name>
<reference evidence="2" key="1">
    <citation type="journal article" date="2020" name="J. Eukaryot. Microbiol.">
        <title>De novo Sequencing, Assembly and Annotation of the Transcriptome for the Free-Living Testate Amoeba Arcella intermedia.</title>
        <authorList>
            <person name="Ribeiro G.M."/>
            <person name="Porfirio-Sousa A.L."/>
            <person name="Maurer-Alcala X.X."/>
            <person name="Katz L.A."/>
            <person name="Lahr D.J.G."/>
        </authorList>
    </citation>
    <scope>NUCLEOTIDE SEQUENCE</scope>
</reference>
<sequence length="283" mass="30944">MGTPETVIVGIPCCHHTTRTLIFDAKGNLYVSCGSGSNVDPNSSHARIMRFSVGNIPQGGLNWTTGLLFADGLRNEVGLSFDAQDRLWGVENGVDDLYRADLGGDIHTNNPSEEVNLFDVPSKFYGYPYCWTEYDLPKFGKGRGSQWVHNNFINDGVHSDAWCSDTNNVVRPKWSMSAHQAPLDIQFYYGTQLPSFPPGGAFVALHGSWDRQPPAGYKIIYLSFDGGVPVGEVDVLKYNGNGAPWPNSVRPVNVVVKACGDAKECLFVTSDDSGEIIQISYIG</sequence>
<dbReference type="EMBL" id="GIBP01003613">
    <property type="protein sequence ID" value="NDV32582.1"/>
    <property type="molecule type" value="Transcribed_RNA"/>
</dbReference>
<dbReference type="InterPro" id="IPR054539">
    <property type="entry name" value="Beta-prop_PDH"/>
</dbReference>
<dbReference type="InterPro" id="IPR011041">
    <property type="entry name" value="Quinoprot_gluc/sorb_DH_b-prop"/>
</dbReference>
<evidence type="ECO:0000259" key="1">
    <source>
        <dbReference type="Pfam" id="PF22807"/>
    </source>
</evidence>
<dbReference type="SUPFAM" id="SSF50952">
    <property type="entry name" value="Soluble quinoprotein glucose dehydrogenase"/>
    <property type="match status" value="1"/>
</dbReference>
<evidence type="ECO:0000313" key="2">
    <source>
        <dbReference type="EMBL" id="NDV32582.1"/>
    </source>
</evidence>
<protein>
    <recommendedName>
        <fullName evidence="1">Pyrroloquinoline quinone-dependent pyranose dehydrogenase beta-propeller domain-containing protein</fullName>
    </recommendedName>
</protein>
<proteinExistence type="predicted"/>
<dbReference type="Gene3D" id="2.120.10.30">
    <property type="entry name" value="TolB, C-terminal domain"/>
    <property type="match status" value="1"/>
</dbReference>
<dbReference type="PANTHER" id="PTHR19328">
    <property type="entry name" value="HEDGEHOG-INTERACTING PROTEIN"/>
    <property type="match status" value="1"/>
</dbReference>
<accession>A0A6B2L6F7</accession>
<dbReference type="AlphaFoldDB" id="A0A6B2L6F7"/>
<feature type="domain" description="Pyrroloquinoline quinone-dependent pyranose dehydrogenase beta-propeller" evidence="1">
    <location>
        <begin position="2"/>
        <end position="279"/>
    </location>
</feature>
<dbReference type="InterPro" id="IPR011042">
    <property type="entry name" value="6-blade_b-propeller_TolB-like"/>
</dbReference>
<dbReference type="Pfam" id="PF22807">
    <property type="entry name" value="TrAA12"/>
    <property type="match status" value="1"/>
</dbReference>